<dbReference type="AlphaFoldDB" id="A0A345EIH8"/>
<sequence>MESTTDDNIAGQRIVEVREMTNEELEREGWQAHDWQSTVVLELKSGTILYPSADPEGNAPGTIFGIDADDTAFALYP</sequence>
<dbReference type="RefSeq" id="WP_114606904.1">
    <property type="nucleotide sequence ID" value="NZ_CP031149.1"/>
</dbReference>
<name>A0A345EIH8_9EURY</name>
<protein>
    <submittedName>
        <fullName evidence="1">Uncharacterized protein</fullName>
    </submittedName>
</protein>
<reference evidence="1 2" key="1">
    <citation type="submission" date="2018-07" db="EMBL/GenBank/DDBJ databases">
        <title>Genome sequences of Haloplanus sp. CBA1112.</title>
        <authorList>
            <person name="Kim Y.B."/>
            <person name="Roh S.W."/>
        </authorList>
    </citation>
    <scope>NUCLEOTIDE SEQUENCE [LARGE SCALE GENOMIC DNA]</scope>
    <source>
        <strain evidence="1 2">CBA1112</strain>
        <plasmid evidence="2">pcba1112-02</plasmid>
    </source>
</reference>
<gene>
    <name evidence="1" type="ORF">DU484_19060</name>
</gene>
<dbReference type="GeneID" id="37289124"/>
<dbReference type="Proteomes" id="UP000252985">
    <property type="component" value="Plasmid pCBA1112-02"/>
</dbReference>
<evidence type="ECO:0000313" key="1">
    <source>
        <dbReference type="EMBL" id="AXG12000.1"/>
    </source>
</evidence>
<proteinExistence type="predicted"/>
<organism evidence="1 2">
    <name type="scientific">Haloplanus rubicundus</name>
    <dbReference type="NCBI Taxonomy" id="1547898"/>
    <lineage>
        <taxon>Archaea</taxon>
        <taxon>Methanobacteriati</taxon>
        <taxon>Methanobacteriota</taxon>
        <taxon>Stenosarchaea group</taxon>
        <taxon>Halobacteria</taxon>
        <taxon>Halobacteriales</taxon>
        <taxon>Haloferacaceae</taxon>
        <taxon>Haloplanus</taxon>
    </lineage>
</organism>
<geneLocation type="plasmid" evidence="2">
    <name>pcba1112-02</name>
</geneLocation>
<keyword evidence="1" id="KW-0614">Plasmid</keyword>
<dbReference type="KEGG" id="haq:DU484_19060"/>
<evidence type="ECO:0000313" key="2">
    <source>
        <dbReference type="Proteomes" id="UP000252985"/>
    </source>
</evidence>
<dbReference type="EMBL" id="CP031149">
    <property type="protein sequence ID" value="AXG12000.1"/>
    <property type="molecule type" value="Genomic_DNA"/>
</dbReference>
<accession>A0A345EIH8</accession>